<dbReference type="Gene3D" id="1.20.1280.80">
    <property type="match status" value="1"/>
</dbReference>
<dbReference type="InterPro" id="IPR010812">
    <property type="entry name" value="HrpJ-like"/>
</dbReference>
<dbReference type="SUPFAM" id="SSF140591">
    <property type="entry name" value="Type III secretion system domain"/>
    <property type="match status" value="2"/>
</dbReference>
<dbReference type="GO" id="GO:0009986">
    <property type="term" value="C:cell surface"/>
    <property type="evidence" value="ECO:0007669"/>
    <property type="project" value="InterPro"/>
</dbReference>
<sequence>MNRIDTAGPAPGFSSLGQQAGFDAGQSRTGTLLGEQAVLLDGGVSSLGDAAEEISLHMAEKTESKHHAQRKIKSERPVELMRLEEILEMLQQTQDPNAQAKLEELTARLLSGHGSPRQQAAQAFGDVSQQYLALQYALRKGEQEGAAPELLESLRDALADFEIESGPRIRAGINTLGSAGAFASSAQGVRDFQDTYRDLVLGEDSLNRTLDLALERFGGKDVGRGLKQLVQALGQDLAAARPSVSPQRLQALTGDLYHLQVAVTVLDGCAGLSDDLRAMKQGAPDGERLMRDLVGLTGDKWLTESRFTALAQQHGVASPEGRVAFLTGIKSLMRDLPIQVFPDAESRQGTLNAIQGALDLAIDEEDL</sequence>
<dbReference type="InterPro" id="IPR015144">
    <property type="entry name" value="T3SS_TyeA"/>
</dbReference>
<proteinExistence type="predicted"/>
<name>A0AB39D0T4_9BURK</name>
<dbReference type="InterPro" id="IPR013351">
    <property type="entry name" value="T3SS_TyeA-rel"/>
</dbReference>
<feature type="region of interest" description="Disordered" evidence="1">
    <location>
        <begin position="1"/>
        <end position="21"/>
    </location>
</feature>
<dbReference type="GO" id="GO:0019867">
    <property type="term" value="C:outer membrane"/>
    <property type="evidence" value="ECO:0007669"/>
    <property type="project" value="InterPro"/>
</dbReference>
<evidence type="ECO:0000259" key="3">
    <source>
        <dbReference type="Pfam" id="PF09059"/>
    </source>
</evidence>
<dbReference type="GO" id="GO:0030254">
    <property type="term" value="P:protein secretion by the type III secretion system"/>
    <property type="evidence" value="ECO:0007669"/>
    <property type="project" value="InterPro"/>
</dbReference>
<dbReference type="InterPro" id="IPR038347">
    <property type="entry name" value="TyeA_sf"/>
</dbReference>
<feature type="domain" description="Hypersensitivity response secretion-like HrpJ" evidence="2">
    <location>
        <begin position="64"/>
        <end position="217"/>
    </location>
</feature>
<feature type="domain" description="Type III secretion system effector delivery regulator TyeA" evidence="3">
    <location>
        <begin position="288"/>
        <end position="366"/>
    </location>
</feature>
<dbReference type="GO" id="GO:0050709">
    <property type="term" value="P:negative regulation of protein secretion"/>
    <property type="evidence" value="ECO:0007669"/>
    <property type="project" value="InterPro"/>
</dbReference>
<protein>
    <submittedName>
        <fullName evidence="4">Type III secretion system gatekeeper subunit SctW</fullName>
    </submittedName>
</protein>
<evidence type="ECO:0000259" key="2">
    <source>
        <dbReference type="Pfam" id="PF07201"/>
    </source>
</evidence>
<evidence type="ECO:0000313" key="4">
    <source>
        <dbReference type="EMBL" id="XDJ47908.1"/>
    </source>
</evidence>
<accession>A0AB39D0T4</accession>
<gene>
    <name evidence="4" type="primary">sctW</name>
    <name evidence="4" type="ORF">ABRZ04_02225</name>
</gene>
<dbReference type="InterPro" id="IPR013401">
    <property type="entry name" value="T3SS_LcrE"/>
</dbReference>
<dbReference type="NCBIfam" id="TIGR02568">
    <property type="entry name" value="LcrE"/>
    <property type="match status" value="1"/>
</dbReference>
<reference evidence="4" key="1">
    <citation type="submission" date="2024-05" db="EMBL/GenBank/DDBJ databases">
        <authorList>
            <person name="Luo Y.-C."/>
            <person name="Nicholds J."/>
            <person name="Mortimer T."/>
            <person name="Maboni G."/>
        </authorList>
    </citation>
    <scope>NUCLEOTIDE SEQUENCE</scope>
    <source>
        <strain evidence="4">151836</strain>
    </source>
</reference>
<dbReference type="NCBIfam" id="TIGR02511">
    <property type="entry name" value="type_III_tyeA"/>
    <property type="match status" value="1"/>
</dbReference>
<dbReference type="AlphaFoldDB" id="A0AB39D0T4"/>
<dbReference type="Pfam" id="PF07201">
    <property type="entry name" value="HrpJ"/>
    <property type="match status" value="1"/>
</dbReference>
<organism evidence="4">
    <name type="scientific">Castellaniella ginsengisoli</name>
    <dbReference type="NCBI Taxonomy" id="546114"/>
    <lineage>
        <taxon>Bacteria</taxon>
        <taxon>Pseudomonadati</taxon>
        <taxon>Pseudomonadota</taxon>
        <taxon>Betaproteobacteria</taxon>
        <taxon>Burkholderiales</taxon>
        <taxon>Alcaligenaceae</taxon>
        <taxon>Castellaniella</taxon>
    </lineage>
</organism>
<dbReference type="RefSeq" id="WP_368640200.1">
    <property type="nucleotide sequence ID" value="NZ_CP158254.1"/>
</dbReference>
<dbReference type="EMBL" id="CP158254">
    <property type="protein sequence ID" value="XDJ47908.1"/>
    <property type="molecule type" value="Genomic_DNA"/>
</dbReference>
<dbReference type="Gene3D" id="1.10.150.630">
    <property type="match status" value="1"/>
</dbReference>
<evidence type="ECO:0000256" key="1">
    <source>
        <dbReference type="SAM" id="MobiDB-lite"/>
    </source>
</evidence>
<dbReference type="Pfam" id="PF09059">
    <property type="entry name" value="TyeA"/>
    <property type="match status" value="1"/>
</dbReference>